<evidence type="ECO:0000313" key="2">
    <source>
        <dbReference type="Proteomes" id="UP000192639"/>
    </source>
</evidence>
<protein>
    <submittedName>
        <fullName evidence="1">Uncharacterized protein</fullName>
    </submittedName>
</protein>
<evidence type="ECO:0000313" key="1">
    <source>
        <dbReference type="EMBL" id="ORD93122.1"/>
    </source>
</evidence>
<gene>
    <name evidence="1" type="ORF">ECANGB1_1126</name>
</gene>
<dbReference type="Proteomes" id="UP000192639">
    <property type="component" value="Unassembled WGS sequence"/>
</dbReference>
<keyword evidence="2" id="KW-1185">Reference proteome</keyword>
<dbReference type="AlphaFoldDB" id="A0A1Y1S437"/>
<proteinExistence type="predicted"/>
<sequence length="215" mass="25300">MDEDNCSHNNLDGAFCVGCGLEIDAIYLVCDEYRPIKVENKGKYTIKNEIVDYKVKVRKMLSNFNMVMLEESVLNTVRGMKFKARLSANDRILLILYDKCKMENIPLLIDDILKYSNLKKEKLLRIHRDDFEYKKKETSLLMSSFNRAADYATNNYNMKVGIQFEEVFGKKDQFVNTNFYKLCLVMILAEERNKSKAMKEYLRQNRHIVSKLNKL</sequence>
<name>A0A1Y1S437_9MICR</name>
<dbReference type="OrthoDB" id="2191689at2759"/>
<accession>A0A1Y1S437</accession>
<reference evidence="1 2" key="1">
    <citation type="journal article" date="2017" name="Environ. Microbiol.">
        <title>Decay of the glycolytic pathway and adaptation to intranuclear parasitism within Enterocytozoonidae microsporidia.</title>
        <authorList>
            <person name="Wiredu Boakye D."/>
            <person name="Jaroenlak P."/>
            <person name="Prachumwat A."/>
            <person name="Williams T.A."/>
            <person name="Bateman K.S."/>
            <person name="Itsathitphaisarn O."/>
            <person name="Sritunyalucksana K."/>
            <person name="Paszkiewicz K.H."/>
            <person name="Moore K.A."/>
            <person name="Stentiford G.D."/>
            <person name="Williams B.A."/>
        </authorList>
    </citation>
    <scope>NUCLEOTIDE SEQUENCE [LARGE SCALE GENOMIC DNA]</scope>
    <source>
        <strain evidence="1 2">GB1</strain>
    </source>
</reference>
<comment type="caution">
    <text evidence="1">The sequence shown here is derived from an EMBL/GenBank/DDBJ whole genome shotgun (WGS) entry which is preliminary data.</text>
</comment>
<dbReference type="EMBL" id="LWDP01000199">
    <property type="protein sequence ID" value="ORD93122.1"/>
    <property type="molecule type" value="Genomic_DNA"/>
</dbReference>
<dbReference type="VEuPathDB" id="MicrosporidiaDB:ECANGB1_1126"/>
<organism evidence="1 2">
    <name type="scientific">Enterospora canceri</name>
    <dbReference type="NCBI Taxonomy" id="1081671"/>
    <lineage>
        <taxon>Eukaryota</taxon>
        <taxon>Fungi</taxon>
        <taxon>Fungi incertae sedis</taxon>
        <taxon>Microsporidia</taxon>
        <taxon>Enterocytozoonidae</taxon>
        <taxon>Enterospora</taxon>
    </lineage>
</organism>